<accession>A0A5P8KDJ9</accession>
<gene>
    <name evidence="1" type="ORF">F9278_37110</name>
</gene>
<organism evidence="1 2">
    <name type="scientific">Streptomyces phaeolivaceus</name>
    <dbReference type="NCBI Taxonomy" id="2653200"/>
    <lineage>
        <taxon>Bacteria</taxon>
        <taxon>Bacillati</taxon>
        <taxon>Actinomycetota</taxon>
        <taxon>Actinomycetes</taxon>
        <taxon>Kitasatosporales</taxon>
        <taxon>Streptomycetaceae</taxon>
        <taxon>Streptomyces</taxon>
    </lineage>
</organism>
<name>A0A5P8KDJ9_9ACTN</name>
<evidence type="ECO:0000313" key="1">
    <source>
        <dbReference type="EMBL" id="QFR00883.1"/>
    </source>
</evidence>
<reference evidence="1 2" key="1">
    <citation type="submission" date="2019-10" db="EMBL/GenBank/DDBJ databases">
        <title>Streptomyces sp. strain GY16 isolated from leaves of Broussonetia papyrifera.</title>
        <authorList>
            <person name="Mo P."/>
        </authorList>
    </citation>
    <scope>NUCLEOTIDE SEQUENCE [LARGE SCALE GENOMIC DNA]</scope>
    <source>
        <strain evidence="1 2">GY16</strain>
    </source>
</reference>
<keyword evidence="2" id="KW-1185">Reference proteome</keyword>
<sequence length="67" mass="7530">MAVRSGGCVLVRRPVGFRSASGSRPEPVRSCPGPVREVRSYELPVTPVSHDLIMERYARHTRRRKGL</sequence>
<dbReference type="Proteomes" id="UP000327294">
    <property type="component" value="Chromosome"/>
</dbReference>
<dbReference type="EMBL" id="CP045096">
    <property type="protein sequence ID" value="QFR00883.1"/>
    <property type="molecule type" value="Genomic_DNA"/>
</dbReference>
<dbReference type="AlphaFoldDB" id="A0A5P8KDJ9"/>
<dbReference type="KEGG" id="sphv:F9278_37110"/>
<proteinExistence type="predicted"/>
<protein>
    <submittedName>
        <fullName evidence="1">Uncharacterized protein</fullName>
    </submittedName>
</protein>
<evidence type="ECO:0000313" key="2">
    <source>
        <dbReference type="Proteomes" id="UP000327294"/>
    </source>
</evidence>